<dbReference type="HAMAP" id="MF_00994">
    <property type="entry name" value="LPS_assembly_LapB"/>
    <property type="match status" value="1"/>
</dbReference>
<dbReference type="InterPro" id="IPR011990">
    <property type="entry name" value="TPR-like_helical_dom_sf"/>
</dbReference>
<feature type="binding site" evidence="2">
    <location>
        <position position="381"/>
    </location>
    <ligand>
        <name>Fe cation</name>
        <dbReference type="ChEBI" id="CHEBI:24875"/>
    </ligand>
</feature>
<evidence type="ECO:0000313" key="5">
    <source>
        <dbReference type="EMBL" id="QDA55926.1"/>
    </source>
</evidence>
<dbReference type="OrthoDB" id="507476at2"/>
<keyword evidence="6" id="KW-1185">Reference proteome</keyword>
<sequence>MGSFNFDVWIWFVVLVPLAALAGWVIGRRGGERHSDSQVSKLSTTYFRGLNYLLNEQPDKAIELFLHIAELDKDTFETQVALGHLFRRRGEVDRAIRLHQALAQRNDLNDAQKVQALSALGEDYMRSGLLDRAETVFSDLARIDQRAPQALRHLIGIYQAERDWEKAIENASRFEAATGEPMGKLVAQFECELADRQRAAGEIGAARASIARAYAADSSSVRAGISEGRIEAEAGNPAGAVRAFERAARHDPDYLPVILPALLESYDKVGERTGARAFLAEMSEHYRGISPVLALTRMVEAEEGVAAARRYLGQQLKDRPSVRGEAALIDLTLAEHPDLEQADARATLHDLKHITDQLLVRNPSYRCNRCGFGARSHHWQCPSCKEWGTVKPLLNYAVV</sequence>
<comment type="similarity">
    <text evidence="2">Belongs to the LapB family.</text>
</comment>
<dbReference type="KEGG" id="thes:FHQ07_00620"/>
<keyword evidence="2" id="KW-1003">Cell membrane</keyword>
<keyword evidence="1 2" id="KW-0479">Metal-binding</keyword>
<keyword evidence="2" id="KW-0677">Repeat</keyword>
<dbReference type="InterPro" id="IPR030865">
    <property type="entry name" value="LapB"/>
</dbReference>
<dbReference type="Pfam" id="PF13176">
    <property type="entry name" value="TPR_7"/>
    <property type="match status" value="1"/>
</dbReference>
<keyword evidence="2" id="KW-0408">Iron</keyword>
<dbReference type="InterPro" id="IPR041166">
    <property type="entry name" value="Rubredoxin_2"/>
</dbReference>
<dbReference type="GO" id="GO:0005506">
    <property type="term" value="F:iron ion binding"/>
    <property type="evidence" value="ECO:0007669"/>
    <property type="project" value="UniProtKB-UniRule"/>
</dbReference>
<keyword evidence="2" id="KW-0997">Cell inner membrane</keyword>
<reference evidence="5 6" key="1">
    <citation type="submission" date="2019-06" db="EMBL/GenBank/DDBJ databases">
        <title>Thermomonas aquatica sp. nov., isolated from an industrial wastewater treatment plant.</title>
        <authorList>
            <person name="Jeon J.H."/>
            <person name="Park D.-S."/>
        </authorList>
    </citation>
    <scope>NUCLEOTIDE SEQUENCE [LARGE SCALE GENOMIC DNA]</scope>
    <source>
        <strain evidence="5 6">SY21</strain>
    </source>
</reference>
<evidence type="ECO:0000256" key="3">
    <source>
        <dbReference type="SAM" id="Phobius"/>
    </source>
</evidence>
<feature type="topological domain" description="Cytoplasmic" evidence="2">
    <location>
        <begin position="28"/>
        <end position="399"/>
    </location>
</feature>
<keyword evidence="2 3" id="KW-1133">Transmembrane helix</keyword>
<feature type="transmembrane region" description="Helical" evidence="3">
    <location>
        <begin position="6"/>
        <end position="26"/>
    </location>
</feature>
<keyword evidence="2" id="KW-0802">TPR repeat</keyword>
<comment type="function">
    <text evidence="2">Modulates cellular lipopolysaccharide (LPS) levels by regulating LpxC, which is involved in lipid A biosynthesis. May act by modulating the proteolytic activity of FtsH towards LpxC. May also coordinate assembly of proteins involved in LPS synthesis at the plasma membrane.</text>
</comment>
<feature type="binding site" evidence="2">
    <location>
        <position position="370"/>
    </location>
    <ligand>
        <name>Fe cation</name>
        <dbReference type="ChEBI" id="CHEBI:24875"/>
    </ligand>
</feature>
<dbReference type="SMART" id="SM00028">
    <property type="entry name" value="TPR"/>
    <property type="match status" value="4"/>
</dbReference>
<dbReference type="GO" id="GO:0009898">
    <property type="term" value="C:cytoplasmic side of plasma membrane"/>
    <property type="evidence" value="ECO:0007669"/>
    <property type="project" value="UniProtKB-UniRule"/>
</dbReference>
<dbReference type="GO" id="GO:0046890">
    <property type="term" value="P:regulation of lipid biosynthetic process"/>
    <property type="evidence" value="ECO:0007669"/>
    <property type="project" value="UniProtKB-UniRule"/>
</dbReference>
<accession>A0A5B7ZNB9</accession>
<dbReference type="InterPro" id="IPR019734">
    <property type="entry name" value="TPR_rpt"/>
</dbReference>
<name>A0A5B7ZNB9_9GAMM</name>
<feature type="binding site" evidence="2">
    <location>
        <position position="384"/>
    </location>
    <ligand>
        <name>Fe cation</name>
        <dbReference type="ChEBI" id="CHEBI:24875"/>
    </ligand>
</feature>
<dbReference type="Gene3D" id="1.25.40.10">
    <property type="entry name" value="Tetratricopeptide repeat domain"/>
    <property type="match status" value="3"/>
</dbReference>
<evidence type="ECO:0000256" key="1">
    <source>
        <dbReference type="ARBA" id="ARBA00022723"/>
    </source>
</evidence>
<dbReference type="Pfam" id="PF18073">
    <property type="entry name" value="Zn_ribbon_LapB"/>
    <property type="match status" value="1"/>
</dbReference>
<keyword evidence="2 3" id="KW-0812">Transmembrane</keyword>
<gene>
    <name evidence="2 5" type="primary">lapB</name>
    <name evidence="5" type="ORF">FHQ07_00620</name>
</gene>
<feature type="domain" description="LapB rubredoxin metal binding" evidence="4">
    <location>
        <begin position="365"/>
        <end position="392"/>
    </location>
</feature>
<dbReference type="GO" id="GO:0008653">
    <property type="term" value="P:lipopolysaccharide metabolic process"/>
    <property type="evidence" value="ECO:0007669"/>
    <property type="project" value="InterPro"/>
</dbReference>
<dbReference type="EMBL" id="CP040871">
    <property type="protein sequence ID" value="QDA55926.1"/>
    <property type="molecule type" value="Genomic_DNA"/>
</dbReference>
<feature type="binding site" evidence="2">
    <location>
        <position position="367"/>
    </location>
    <ligand>
        <name>Fe cation</name>
        <dbReference type="ChEBI" id="CHEBI:24875"/>
    </ligand>
</feature>
<evidence type="ECO:0000259" key="4">
    <source>
        <dbReference type="Pfam" id="PF18073"/>
    </source>
</evidence>
<evidence type="ECO:0000313" key="6">
    <source>
        <dbReference type="Proteomes" id="UP000308149"/>
    </source>
</evidence>
<protein>
    <recommendedName>
        <fullName evidence="2">Lipopolysaccharide assembly protein B</fullName>
    </recommendedName>
</protein>
<dbReference type="AlphaFoldDB" id="A0A5B7ZNB9"/>
<comment type="subcellular location">
    <subcellularLocation>
        <location evidence="2">Cell inner membrane</location>
        <topology evidence="2">Single-pass membrane protein</topology>
        <orientation evidence="2">Cytoplasmic side</orientation>
    </subcellularLocation>
</comment>
<evidence type="ECO:0000256" key="2">
    <source>
        <dbReference type="HAMAP-Rule" id="MF_00994"/>
    </source>
</evidence>
<organism evidence="5 6">
    <name type="scientific">Thermomonas aquatica</name>
    <dbReference type="NCBI Taxonomy" id="2202149"/>
    <lineage>
        <taxon>Bacteria</taxon>
        <taxon>Pseudomonadati</taxon>
        <taxon>Pseudomonadota</taxon>
        <taxon>Gammaproteobacteria</taxon>
        <taxon>Lysobacterales</taxon>
        <taxon>Lysobacteraceae</taxon>
        <taxon>Thermomonas</taxon>
    </lineage>
</organism>
<proteinExistence type="inferred from homology"/>
<dbReference type="NCBIfam" id="NF008757">
    <property type="entry name" value="PRK11788.1-5"/>
    <property type="match status" value="1"/>
</dbReference>
<dbReference type="Proteomes" id="UP000308149">
    <property type="component" value="Chromosome"/>
</dbReference>
<keyword evidence="2 3" id="KW-0472">Membrane</keyword>
<dbReference type="RefSeq" id="WP_139714814.1">
    <property type="nucleotide sequence ID" value="NZ_CP040871.1"/>
</dbReference>
<dbReference type="SUPFAM" id="SSF81901">
    <property type="entry name" value="HCP-like"/>
    <property type="match status" value="1"/>
</dbReference>